<organism evidence="1">
    <name type="scientific">uncultured Caudovirales phage</name>
    <dbReference type="NCBI Taxonomy" id="2100421"/>
    <lineage>
        <taxon>Viruses</taxon>
        <taxon>Duplodnaviria</taxon>
        <taxon>Heunggongvirae</taxon>
        <taxon>Uroviricota</taxon>
        <taxon>Caudoviricetes</taxon>
        <taxon>Peduoviridae</taxon>
        <taxon>Maltschvirus</taxon>
        <taxon>Maltschvirus maltsch</taxon>
    </lineage>
</organism>
<evidence type="ECO:0000313" key="1">
    <source>
        <dbReference type="EMBL" id="CAB4223121.1"/>
    </source>
</evidence>
<dbReference type="EMBL" id="LR797530">
    <property type="protein sequence ID" value="CAB4223121.1"/>
    <property type="molecule type" value="Genomic_DNA"/>
</dbReference>
<name>A0A6J5T7P9_9CAUD</name>
<sequence length="168" mass="18783">MNIDLNVGEGLKCHEAALEKYTRAGGILGRTPRYNSSMSFHEQIAELAESLGAEWAVAKYFAINYDPNKDTYKTQADVGAGLEIKWSKYSNGHLIIYPTDRVSDIGILVTGKFPTYTIIGWIPVAMAKKDRYKHSAQDSWWVDQGNLQPIQNLVRSSYADATLQVPNL</sequence>
<reference evidence="1" key="1">
    <citation type="submission" date="2020-05" db="EMBL/GenBank/DDBJ databases">
        <authorList>
            <person name="Chiriac C."/>
            <person name="Salcher M."/>
            <person name="Ghai R."/>
            <person name="Kavagutti S V."/>
        </authorList>
    </citation>
    <scope>NUCLEOTIDE SEQUENCE</scope>
</reference>
<accession>A0A6J5T7P9</accession>
<protein>
    <submittedName>
        <fullName evidence="1">Uncharacterized protein</fullName>
    </submittedName>
</protein>
<gene>
    <name evidence="1" type="ORF">UFOVP1665_6</name>
</gene>
<proteinExistence type="predicted"/>